<organism evidence="11 12">
    <name type="scientific">Serratia sp. (strain ATCC 39006)</name>
    <name type="common">Prodigiosinella confusarubida</name>
    <dbReference type="NCBI Taxonomy" id="104623"/>
    <lineage>
        <taxon>Bacteria</taxon>
        <taxon>Pseudomonadati</taxon>
        <taxon>Pseudomonadota</taxon>
        <taxon>Gammaproteobacteria</taxon>
        <taxon>Enterobacterales</taxon>
        <taxon>Pectobacteriaceae</taxon>
        <taxon>Prodigiosinella</taxon>
    </lineage>
</organism>
<feature type="transmembrane region" description="Helical" evidence="8">
    <location>
        <begin position="105"/>
        <end position="124"/>
    </location>
</feature>
<feature type="transmembrane region" description="Helical" evidence="8">
    <location>
        <begin position="228"/>
        <end position="250"/>
    </location>
</feature>
<keyword evidence="2 8" id="KW-0813">Transport</keyword>
<name>A0A2I5T4N6_SERS3</name>
<evidence type="ECO:0000313" key="11">
    <source>
        <dbReference type="EMBL" id="AUH03855.1"/>
    </source>
</evidence>
<dbReference type="PANTHER" id="PTHR30151:SF41">
    <property type="entry name" value="ABC TRANSPORTER PERMEASE PROTEIN"/>
    <property type="match status" value="1"/>
</dbReference>
<evidence type="ECO:0000256" key="1">
    <source>
        <dbReference type="ARBA" id="ARBA00004429"/>
    </source>
</evidence>
<dbReference type="EMBL" id="CP025085">
    <property type="protein sequence ID" value="AUG99537.1"/>
    <property type="molecule type" value="Genomic_DNA"/>
</dbReference>
<keyword evidence="6 8" id="KW-1133">Transmembrane helix</keyword>
<sequence length="271" mass="29951">MKTRKFSPLMNNQRFRQVLYPLLVAILVVFLWQGWVSWFNIPTFLVPSPLVMVQSLWNNLASLMLSLLFTLKITLISFALSILIGASVAFLLVQSRFIETALFPYIVFLQVTPIVAIAPLIIIWVKDTTLSLVVCSTLMAVFPIISNTTQGLRSVSPGLLSYFKLNHASRLQILLRLRIPSALPYFFGALRISSGLSLIGAVVAEFVAGTGGSDTGLAYQILQAGYQLNIPLMFAALLLISLAGIMLFGVMSWISRRALSAWHESEVVQSN</sequence>
<accession>A0A2I5T4N6</accession>
<reference evidence="11 12" key="1">
    <citation type="journal article" date="2013" name="Genome Announc.">
        <title>Draft genome sequence of Serratia sp. strain ATCC 39006, a model bacterium for analysis of the biosynthesis and regulation of prodigiosin, a carbapenem, and gas vesicles.</title>
        <authorList>
            <person name="Fineran P.C."/>
            <person name="Iglesias Cans M.C."/>
            <person name="Ramsay J.P."/>
            <person name="Wilf N.M."/>
            <person name="Cossyleon D."/>
            <person name="McNeil M.B."/>
            <person name="Williamson N.R."/>
            <person name="Monson R.E."/>
            <person name="Becher S.A."/>
            <person name="Stanton J.A."/>
            <person name="Brugger K."/>
            <person name="Brown S.D."/>
            <person name="Salmond G.P."/>
        </authorList>
    </citation>
    <scope>NUCLEOTIDE SEQUENCE [LARGE SCALE GENOMIC DNA]</scope>
    <source>
        <strain evidence="11">ATCC 39006</strain>
        <strain evidence="12">ATCC 39006 / SC 11482</strain>
    </source>
</reference>
<dbReference type="Proteomes" id="UP000233778">
    <property type="component" value="Chromosome"/>
</dbReference>
<dbReference type="Pfam" id="PF00528">
    <property type="entry name" value="BPD_transp_1"/>
    <property type="match status" value="1"/>
</dbReference>
<dbReference type="SUPFAM" id="SSF161098">
    <property type="entry name" value="MetI-like"/>
    <property type="match status" value="1"/>
</dbReference>
<keyword evidence="3" id="KW-1003">Cell membrane</keyword>
<evidence type="ECO:0000256" key="3">
    <source>
        <dbReference type="ARBA" id="ARBA00022475"/>
    </source>
</evidence>
<proteinExistence type="inferred from homology"/>
<comment type="subcellular location">
    <subcellularLocation>
        <location evidence="1">Cell inner membrane</location>
        <topology evidence="1">Multi-pass membrane protein</topology>
    </subcellularLocation>
    <subcellularLocation>
        <location evidence="8">Cell membrane</location>
        <topology evidence="8">Multi-pass membrane protein</topology>
    </subcellularLocation>
</comment>
<evidence type="ECO:0000256" key="4">
    <source>
        <dbReference type="ARBA" id="ARBA00022519"/>
    </source>
</evidence>
<dbReference type="GO" id="GO:0005886">
    <property type="term" value="C:plasma membrane"/>
    <property type="evidence" value="ECO:0007669"/>
    <property type="project" value="UniProtKB-SubCell"/>
</dbReference>
<dbReference type="KEGG" id="serq:CWC46_06720"/>
<evidence type="ECO:0000256" key="8">
    <source>
        <dbReference type="RuleBase" id="RU363032"/>
    </source>
</evidence>
<dbReference type="GO" id="GO:0055085">
    <property type="term" value="P:transmembrane transport"/>
    <property type="evidence" value="ECO:0007669"/>
    <property type="project" value="InterPro"/>
</dbReference>
<keyword evidence="12" id="KW-1185">Reference proteome</keyword>
<gene>
    <name evidence="10" type="ORF">CWC46_06720</name>
    <name evidence="11" type="ORF">Ser39006_006725</name>
</gene>
<evidence type="ECO:0000256" key="5">
    <source>
        <dbReference type="ARBA" id="ARBA00022692"/>
    </source>
</evidence>
<dbReference type="EMBL" id="CP025084">
    <property type="protein sequence ID" value="AUH03855.1"/>
    <property type="molecule type" value="Genomic_DNA"/>
</dbReference>
<dbReference type="KEGG" id="sera:Ser39006_006725"/>
<dbReference type="InterPro" id="IPR035906">
    <property type="entry name" value="MetI-like_sf"/>
</dbReference>
<comment type="similarity">
    <text evidence="8">Belongs to the binding-protein-dependent transport system permease family.</text>
</comment>
<feature type="transmembrane region" description="Helical" evidence="8">
    <location>
        <begin position="61"/>
        <end position="93"/>
    </location>
</feature>
<dbReference type="RefSeq" id="WP_021017641.1">
    <property type="nucleotide sequence ID" value="NZ_CP025084.1"/>
</dbReference>
<keyword evidence="5 8" id="KW-0812">Transmembrane</keyword>
<evidence type="ECO:0000256" key="2">
    <source>
        <dbReference type="ARBA" id="ARBA00022448"/>
    </source>
</evidence>
<evidence type="ECO:0000256" key="7">
    <source>
        <dbReference type="ARBA" id="ARBA00023136"/>
    </source>
</evidence>
<dbReference type="STRING" id="104623.Ser39006_04385"/>
<evidence type="ECO:0000256" key="6">
    <source>
        <dbReference type="ARBA" id="ARBA00022989"/>
    </source>
</evidence>
<dbReference type="InterPro" id="IPR000515">
    <property type="entry name" value="MetI-like"/>
</dbReference>
<dbReference type="PANTHER" id="PTHR30151">
    <property type="entry name" value="ALKANE SULFONATE ABC TRANSPORTER-RELATED, MEMBRANE SUBUNIT"/>
    <property type="match status" value="1"/>
</dbReference>
<dbReference type="OrthoDB" id="8138334at2"/>
<dbReference type="Proteomes" id="UP000017700">
    <property type="component" value="Chromosome"/>
</dbReference>
<reference evidence="11" key="4">
    <citation type="submission" date="2017-11" db="EMBL/GenBank/DDBJ databases">
        <title>Complete genome sequence of Serratia sp. ATCC 39006.</title>
        <authorList>
            <person name="Hampton H.G."/>
            <person name="Jackson S.A."/>
            <person name="Jauregui R."/>
            <person name="Poulter G.T.M."/>
            <person name="Salmond G.P.C."/>
            <person name="Fineran P.C."/>
        </authorList>
    </citation>
    <scope>NUCLEOTIDE SEQUENCE</scope>
    <source>
        <strain evidence="11">ATCC 39006</strain>
    </source>
</reference>
<dbReference type="Gene3D" id="1.10.3720.10">
    <property type="entry name" value="MetI-like"/>
    <property type="match status" value="1"/>
</dbReference>
<evidence type="ECO:0000313" key="13">
    <source>
        <dbReference type="Proteomes" id="UP000233778"/>
    </source>
</evidence>
<feature type="domain" description="ABC transmembrane type-1" evidence="9">
    <location>
        <begin position="67"/>
        <end position="251"/>
    </location>
</feature>
<protein>
    <submittedName>
        <fullName evidence="11">ABC transporter permease</fullName>
    </submittedName>
</protein>
<dbReference type="CDD" id="cd06261">
    <property type="entry name" value="TM_PBP2"/>
    <property type="match status" value="1"/>
</dbReference>
<reference evidence="11" key="2">
    <citation type="submission" date="2013-09" db="EMBL/GenBank/DDBJ databases">
        <authorList>
            <person name="Wang G."/>
            <person name="Yang Y."/>
            <person name="Su Y."/>
        </authorList>
    </citation>
    <scope>NUCLEOTIDE SEQUENCE</scope>
    <source>
        <strain evidence="11">ATCC 39006</strain>
    </source>
</reference>
<keyword evidence="4" id="KW-0997">Cell inner membrane</keyword>
<dbReference type="AlphaFoldDB" id="A0A2I5T4N6"/>
<evidence type="ECO:0000259" key="9">
    <source>
        <dbReference type="PROSITE" id="PS50928"/>
    </source>
</evidence>
<feature type="transmembrane region" description="Helical" evidence="8">
    <location>
        <begin position="130"/>
        <end position="146"/>
    </location>
</feature>
<evidence type="ECO:0000313" key="12">
    <source>
        <dbReference type="Proteomes" id="UP000017700"/>
    </source>
</evidence>
<dbReference type="PROSITE" id="PS50928">
    <property type="entry name" value="ABC_TM1"/>
    <property type="match status" value="1"/>
</dbReference>
<feature type="transmembrane region" description="Helical" evidence="8">
    <location>
        <begin position="185"/>
        <end position="208"/>
    </location>
</feature>
<keyword evidence="7 8" id="KW-0472">Membrane</keyword>
<reference evidence="10 13" key="3">
    <citation type="submission" date="2017-11" db="EMBL/GenBank/DDBJ databases">
        <title>Complete genome sequence of Serratia sp. ATCC 39006 LacA.</title>
        <authorList>
            <person name="Hampton H.G."/>
            <person name="Jackson S.A."/>
            <person name="Jauregui R."/>
            <person name="Poulter G.T.M."/>
            <person name="Salmond G.P.C."/>
            <person name="Fineran P.C."/>
        </authorList>
    </citation>
    <scope>NUCLEOTIDE SEQUENCE [LARGE SCALE GENOMIC DNA]</scope>
    <source>
        <strain evidence="10 13">ATCC 39006</strain>
    </source>
</reference>
<feature type="transmembrane region" description="Helical" evidence="8">
    <location>
        <begin position="20"/>
        <end position="41"/>
    </location>
</feature>
<evidence type="ECO:0000313" key="10">
    <source>
        <dbReference type="EMBL" id="AUG99537.1"/>
    </source>
</evidence>